<keyword evidence="2" id="KW-1185">Reference proteome</keyword>
<dbReference type="KEGG" id="bpg:Bathy03g00010"/>
<dbReference type="Proteomes" id="UP000198341">
    <property type="component" value="Chromosome 3"/>
</dbReference>
<protein>
    <submittedName>
        <fullName evidence="1">Uncharacterized protein</fullName>
    </submittedName>
</protein>
<dbReference type="EMBL" id="FO082276">
    <property type="protein sequence ID" value="CCO15357.1"/>
    <property type="molecule type" value="Genomic_DNA"/>
</dbReference>
<gene>
    <name evidence="1" type="ORF">Bathy03g00010</name>
</gene>
<proteinExistence type="predicted"/>
<evidence type="ECO:0000313" key="2">
    <source>
        <dbReference type="Proteomes" id="UP000198341"/>
    </source>
</evidence>
<sequence length="593" mass="69004">MGKHKRQNVIQKRQQKNFTALMKKKERKERRKNLTEHRAQLRENNFLGVFTSIAEYTRRQTFSLATKALDVHSHVPNESCFVDCYVEKTGYLLKRERKKSFTGYECIVVKFNKKITIEEYLEQFLEGSQEFEHELRRLASAQRRFIEPVYARRNEPKAFDFHWSSRDGFLILAIHDILQSNAANPFRIITQYGQIFDIDFSQLECLRMLPENKVKTAELYSHICLEETEILRFHTSVSDCLRERTSYNFRNGKKGLEWFLIGFASGSCQDIVHAAKVLIERYPERFGPNGTCFLRCVLLDEKFKFRAFKRQKLFKHANRLVYSGSTDTIVVSSIPMNHQTNVLRQMKELEGFVGRTLFNFVRADYSLFTHCYHFYKIRFQCLLFTAGLSCTPFSRLNTTPKIGHEEGLSAGCDDVLIVFSFIAACACLLFVVENTGSNTSKKTKNRRLATQPCMQALADYRTTFTHCAISTEFEGLPFVDDDDDDPTIRKKTDCFSNGHRVPHGSCGEEDFLLSNGTKKKWTCEFKHLTNKHTELPNASAARSLWPCNFFRAFCSSLLYVLDGLPLGRLREWGREDENHVREQKRVLLEERFA</sequence>
<evidence type="ECO:0000313" key="1">
    <source>
        <dbReference type="EMBL" id="CCO15357.1"/>
    </source>
</evidence>
<organism evidence="1 2">
    <name type="scientific">Bathycoccus prasinos</name>
    <dbReference type="NCBI Taxonomy" id="41875"/>
    <lineage>
        <taxon>Eukaryota</taxon>
        <taxon>Viridiplantae</taxon>
        <taxon>Chlorophyta</taxon>
        <taxon>Mamiellophyceae</taxon>
        <taxon>Mamiellales</taxon>
        <taxon>Bathycoccaceae</taxon>
        <taxon>Bathycoccus</taxon>
    </lineage>
</organism>
<dbReference type="RefSeq" id="XP_007513920.1">
    <property type="nucleotide sequence ID" value="XM_007513858.1"/>
</dbReference>
<dbReference type="GeneID" id="19017114"/>
<reference evidence="1 2" key="1">
    <citation type="submission" date="2011-10" db="EMBL/GenBank/DDBJ databases">
        <authorList>
            <person name="Genoscope - CEA"/>
        </authorList>
    </citation>
    <scope>NUCLEOTIDE SEQUENCE [LARGE SCALE GENOMIC DNA]</scope>
    <source>
        <strain evidence="1 2">RCC 1105</strain>
    </source>
</reference>
<dbReference type="AlphaFoldDB" id="K8EBP6"/>
<accession>K8EBP6</accession>
<name>K8EBP6_9CHLO</name>